<feature type="signal peptide" evidence="1">
    <location>
        <begin position="1"/>
        <end position="22"/>
    </location>
</feature>
<proteinExistence type="predicted"/>
<protein>
    <submittedName>
        <fullName evidence="2">Uncharacterized protein</fullName>
    </submittedName>
</protein>
<reference evidence="2 3" key="1">
    <citation type="submission" date="2016-03" db="EMBL/GenBank/DDBJ databases">
        <authorList>
            <person name="Ploux O."/>
        </authorList>
    </citation>
    <scope>NUCLEOTIDE SEQUENCE [LARGE SCALE GENOMIC DNA]</scope>
    <source>
        <strain evidence="2 3">R0</strain>
    </source>
</reference>
<organism evidence="2 3">
    <name type="scientific">Bdellovibrio bacteriovorus</name>
    <dbReference type="NCBI Taxonomy" id="959"/>
    <lineage>
        <taxon>Bacteria</taxon>
        <taxon>Pseudomonadati</taxon>
        <taxon>Bdellovibrionota</taxon>
        <taxon>Bdellovibrionia</taxon>
        <taxon>Bdellovibrionales</taxon>
        <taxon>Pseudobdellovibrionaceae</taxon>
        <taxon>Bdellovibrio</taxon>
    </lineage>
</organism>
<dbReference type="OrthoDB" id="5288215at2"/>
<accession>A0A150WNH4</accession>
<evidence type="ECO:0000313" key="2">
    <source>
        <dbReference type="EMBL" id="KYG65906.1"/>
    </source>
</evidence>
<keyword evidence="3" id="KW-1185">Reference proteome</keyword>
<name>A0A150WNH4_BDEBC</name>
<comment type="caution">
    <text evidence="2">The sequence shown here is derived from an EMBL/GenBank/DDBJ whole genome shotgun (WGS) entry which is preliminary data.</text>
</comment>
<evidence type="ECO:0000313" key="3">
    <source>
        <dbReference type="Proteomes" id="UP000075320"/>
    </source>
</evidence>
<feature type="chain" id="PRO_5007573344" evidence="1">
    <location>
        <begin position="23"/>
        <end position="400"/>
    </location>
</feature>
<dbReference type="AlphaFoldDB" id="A0A150WNH4"/>
<gene>
    <name evidence="2" type="ORF">AZI86_02190</name>
</gene>
<dbReference type="RefSeq" id="WP_061833466.1">
    <property type="nucleotide sequence ID" value="NZ_LUKE01000001.1"/>
</dbReference>
<evidence type="ECO:0000256" key="1">
    <source>
        <dbReference type="SAM" id="SignalP"/>
    </source>
</evidence>
<dbReference type="Proteomes" id="UP000075320">
    <property type="component" value="Unassembled WGS sequence"/>
</dbReference>
<dbReference type="EMBL" id="LUKE01000001">
    <property type="protein sequence ID" value="KYG65906.1"/>
    <property type="molecule type" value="Genomic_DNA"/>
</dbReference>
<sequence length="400" mass="43708">MLRAACVFIGFLVSLTCSISLAAIVAQKSASSWHPARPTHVIVAAKGLAFASVGYQQFKIYEELYPHDQFIFITNLPAQGPYRNSKQIELRKLGFTITEESSAILDTRKLIQILTSTTSSIQTLDIIGHNGVNLGPWLESGDFRMDFKNTALMSLLRPLFAPHAWARIAGCNSGWYVAPALSASWGVPVFGSFTSTGFYYLNTDGNYELFDSIEGGQASDDVHPGKIDNSFEVPQKCSEGTCFTLKPEAAPYHMHVHKSPDAAWLPFVKPICAATIPSARCQAAQAEAIIASIAPFARKGALQNPAVFEQMVYHAICGSYSKVAGQNDCMNKMKAAYDAQISYFPYSLGKQLKCSGIRGCSFQYISIDLRKNSPDATNDTTMSYIANAFIGYSLLQSGNY</sequence>
<keyword evidence="1" id="KW-0732">Signal</keyword>